<dbReference type="RefSeq" id="XP_005093763.1">
    <property type="nucleotide sequence ID" value="XM_005093706.3"/>
</dbReference>
<reference evidence="3 4" key="1">
    <citation type="submission" date="2025-05" db="UniProtKB">
        <authorList>
            <consortium name="RefSeq"/>
        </authorList>
    </citation>
    <scope>IDENTIFICATION</scope>
</reference>
<proteinExistence type="predicted"/>
<name>A0ABM0JHH4_APLCA</name>
<gene>
    <name evidence="3 4 5" type="primary">LOC101859084</name>
</gene>
<evidence type="ECO:0000313" key="4">
    <source>
        <dbReference type="RefSeq" id="XP_005093762.1"/>
    </source>
</evidence>
<dbReference type="RefSeq" id="XP_005093762.1">
    <property type="nucleotide sequence ID" value="XM_005093705.3"/>
</dbReference>
<evidence type="ECO:0000313" key="5">
    <source>
        <dbReference type="RefSeq" id="XP_005093763.1"/>
    </source>
</evidence>
<feature type="region of interest" description="Disordered" evidence="1">
    <location>
        <begin position="24"/>
        <end position="46"/>
    </location>
</feature>
<dbReference type="GeneID" id="101859084"/>
<keyword evidence="2" id="KW-1185">Reference proteome</keyword>
<evidence type="ECO:0000256" key="1">
    <source>
        <dbReference type="SAM" id="MobiDB-lite"/>
    </source>
</evidence>
<accession>A0ABM0JHH4</accession>
<feature type="compositionally biased region" description="Basic and acidic residues" evidence="1">
    <location>
        <begin position="100"/>
        <end position="111"/>
    </location>
</feature>
<feature type="compositionally biased region" description="Basic and acidic residues" evidence="1">
    <location>
        <begin position="158"/>
        <end position="182"/>
    </location>
</feature>
<sequence>MADLAEIAAEVGIAVVDDVPGDGGDADTISAQDPGGCGGGVSSSTDDVSATVAWNSNLMPEVQELENLFSNRYNPDSDPGYVQNVSSSETASKPPAIKDFFCRRPRDDSRNWNRNRGGRGHYNHHQGGGDRRGRGEYYQNNQSHYGGRGGGGGNYPRDYGDYHQRNDGYRQRNYQRDRSPHR</sequence>
<evidence type="ECO:0000313" key="2">
    <source>
        <dbReference type="Proteomes" id="UP000694888"/>
    </source>
</evidence>
<feature type="region of interest" description="Disordered" evidence="1">
    <location>
        <begin position="70"/>
        <end position="182"/>
    </location>
</feature>
<organism evidence="2 4">
    <name type="scientific">Aplysia californica</name>
    <name type="common">California sea hare</name>
    <dbReference type="NCBI Taxonomy" id="6500"/>
    <lineage>
        <taxon>Eukaryota</taxon>
        <taxon>Metazoa</taxon>
        <taxon>Spiralia</taxon>
        <taxon>Lophotrochozoa</taxon>
        <taxon>Mollusca</taxon>
        <taxon>Gastropoda</taxon>
        <taxon>Heterobranchia</taxon>
        <taxon>Euthyneura</taxon>
        <taxon>Tectipleura</taxon>
        <taxon>Aplysiida</taxon>
        <taxon>Aplysioidea</taxon>
        <taxon>Aplysiidae</taxon>
        <taxon>Aplysia</taxon>
    </lineage>
</organism>
<dbReference type="RefSeq" id="XP_005093761.1">
    <property type="nucleotide sequence ID" value="XM_005093704.3"/>
</dbReference>
<dbReference type="Proteomes" id="UP000694888">
    <property type="component" value="Unplaced"/>
</dbReference>
<protein>
    <submittedName>
        <fullName evidence="3 4">Polyribonucleotide nucleotidyltransferase isoform X1</fullName>
    </submittedName>
</protein>
<evidence type="ECO:0000313" key="3">
    <source>
        <dbReference type="RefSeq" id="XP_005093761.1"/>
    </source>
</evidence>